<dbReference type="SMART" id="SM00228">
    <property type="entry name" value="PDZ"/>
    <property type="match status" value="1"/>
</dbReference>
<feature type="region of interest" description="Disordered" evidence="1">
    <location>
        <begin position="191"/>
        <end position="229"/>
    </location>
</feature>
<accession>A0A7R9BTL5</accession>
<reference evidence="3" key="1">
    <citation type="submission" date="2020-11" db="EMBL/GenBank/DDBJ databases">
        <authorList>
            <person name="Tran Van P."/>
        </authorList>
    </citation>
    <scope>NUCLEOTIDE SEQUENCE</scope>
</reference>
<dbReference type="SUPFAM" id="SSF50156">
    <property type="entry name" value="PDZ domain-like"/>
    <property type="match status" value="1"/>
</dbReference>
<feature type="domain" description="PDZ" evidence="2">
    <location>
        <begin position="27"/>
        <end position="78"/>
    </location>
</feature>
<dbReference type="Pfam" id="PF17820">
    <property type="entry name" value="PDZ_6"/>
    <property type="match status" value="1"/>
</dbReference>
<organism evidence="3">
    <name type="scientific">Notodromas monacha</name>
    <dbReference type="NCBI Taxonomy" id="399045"/>
    <lineage>
        <taxon>Eukaryota</taxon>
        <taxon>Metazoa</taxon>
        <taxon>Ecdysozoa</taxon>
        <taxon>Arthropoda</taxon>
        <taxon>Crustacea</taxon>
        <taxon>Oligostraca</taxon>
        <taxon>Ostracoda</taxon>
        <taxon>Podocopa</taxon>
        <taxon>Podocopida</taxon>
        <taxon>Cypridocopina</taxon>
        <taxon>Cypridoidea</taxon>
        <taxon>Cyprididae</taxon>
        <taxon>Notodromas</taxon>
    </lineage>
</organism>
<keyword evidence="4" id="KW-1185">Reference proteome</keyword>
<feature type="compositionally biased region" description="Low complexity" evidence="1">
    <location>
        <begin position="217"/>
        <end position="226"/>
    </location>
</feature>
<dbReference type="PROSITE" id="PS50106">
    <property type="entry name" value="PDZ"/>
    <property type="match status" value="1"/>
</dbReference>
<dbReference type="InterPro" id="IPR036034">
    <property type="entry name" value="PDZ_sf"/>
</dbReference>
<feature type="compositionally biased region" description="Polar residues" evidence="1">
    <location>
        <begin position="118"/>
        <end position="128"/>
    </location>
</feature>
<protein>
    <recommendedName>
        <fullName evidence="2">PDZ domain-containing protein</fullName>
    </recommendedName>
</protein>
<dbReference type="Gene3D" id="2.30.42.10">
    <property type="match status" value="1"/>
</dbReference>
<dbReference type="OrthoDB" id="6270329at2759"/>
<name>A0A7R9BTL5_9CRUS</name>
<feature type="region of interest" description="Disordered" evidence="1">
    <location>
        <begin position="118"/>
        <end position="143"/>
    </location>
</feature>
<evidence type="ECO:0000256" key="1">
    <source>
        <dbReference type="SAM" id="MobiDB-lite"/>
    </source>
</evidence>
<dbReference type="CDD" id="cd00136">
    <property type="entry name" value="PDZ_canonical"/>
    <property type="match status" value="1"/>
</dbReference>
<feature type="compositionally biased region" description="Polar residues" evidence="1">
    <location>
        <begin position="13"/>
        <end position="27"/>
    </location>
</feature>
<gene>
    <name evidence="3" type="ORF">NMOB1V02_LOCUS9014</name>
</gene>
<feature type="region of interest" description="Disordered" evidence="1">
    <location>
        <begin position="1"/>
        <end position="35"/>
    </location>
</feature>
<dbReference type="EMBL" id="OA884856">
    <property type="protein sequence ID" value="CAD7281367.1"/>
    <property type="molecule type" value="Genomic_DNA"/>
</dbReference>
<dbReference type="InterPro" id="IPR041489">
    <property type="entry name" value="PDZ_6"/>
</dbReference>
<dbReference type="InterPro" id="IPR001478">
    <property type="entry name" value="PDZ"/>
</dbReference>
<sequence>MSVCYYSSEENHSNGISRTQSDGQSKPGSLASRNGKILQGDRILEINGQDVRKKSQADVSKLLRDLEGEVVIVFGRVPNKAMSIQEWSRQKAAALNSDVSPDRTTAVRSRAFTWSYASPATSTPSMRSSSDKQNKSAVDDLADEDHETRMLIEFPMRPRINTNVLHASKTPSERRPLFKLIRMSFKRSAAHENNPELLRGNPDGSPPPGILKPGEPSSSSTFALSSGTAPKHVTAAAADCCGGTRMVPRRPAS</sequence>
<evidence type="ECO:0000259" key="2">
    <source>
        <dbReference type="PROSITE" id="PS50106"/>
    </source>
</evidence>
<proteinExistence type="predicted"/>
<dbReference type="EMBL" id="CAJPEX010002819">
    <property type="protein sequence ID" value="CAG0921519.1"/>
    <property type="molecule type" value="Genomic_DNA"/>
</dbReference>
<evidence type="ECO:0000313" key="4">
    <source>
        <dbReference type="Proteomes" id="UP000678499"/>
    </source>
</evidence>
<feature type="compositionally biased region" description="Basic and acidic residues" evidence="1">
    <location>
        <begin position="129"/>
        <end position="138"/>
    </location>
</feature>
<dbReference type="Proteomes" id="UP000678499">
    <property type="component" value="Unassembled WGS sequence"/>
</dbReference>
<evidence type="ECO:0000313" key="3">
    <source>
        <dbReference type="EMBL" id="CAD7281367.1"/>
    </source>
</evidence>
<dbReference type="AlphaFoldDB" id="A0A7R9BTL5"/>